<dbReference type="PANTHER" id="PTHR30349:SF41">
    <property type="entry name" value="INTEGRASE_RECOMBINASE PROTEIN MJ0367-RELATED"/>
    <property type="match status" value="1"/>
</dbReference>
<evidence type="ECO:0000256" key="3">
    <source>
        <dbReference type="ARBA" id="ARBA00023125"/>
    </source>
</evidence>
<dbReference type="PROSITE" id="PS51900">
    <property type="entry name" value="CB"/>
    <property type="match status" value="1"/>
</dbReference>
<keyword evidence="2" id="KW-0229">DNA integration</keyword>
<dbReference type="CDD" id="cd01189">
    <property type="entry name" value="INT_ICEBs1_C_like"/>
    <property type="match status" value="1"/>
</dbReference>
<dbReference type="SUPFAM" id="SSF56349">
    <property type="entry name" value="DNA breaking-rejoining enzymes"/>
    <property type="match status" value="2"/>
</dbReference>
<keyword evidence="3 5" id="KW-0238">DNA-binding</keyword>
<sequence length="394" mass="44824">MEKGERCQGRLGPFDTQRQARAAVTAAIARTRIGLVPHVPYQNVSEHVQGWLELRKPGWTVSTYNDYETVWRLFIAPAIGNIKLTDLTCQHLNRLYAAMGTKPNAELDPYERKLRRRLQAARGKTSVKAVWTPSSPGRIHKVHAVIRSALTHACKAGLLNHNPAQYVSLPRLPYRRALVWTPENIEFWRRTGEKPSAVMSWTEEQAGRFLDQIEKTEDRDISLFHLALTRGPRCQEILNLKWNDMTLEDSGKVAIHGTKTPRSQRTISLGKANVELLKKWRQSQKREREMFGKHWGDAGHVFTHKDGKKITRQQLWKKLGELAQEAGLPPVRIHDLRHCAASLSLAAGTDMKVISEMLGHRNYKYTADTYVHVMPKHDQVAAEAVTGVIPRRTA</sequence>
<dbReference type="InterPro" id="IPR004107">
    <property type="entry name" value="Integrase_SAM-like_N"/>
</dbReference>
<dbReference type="EMBL" id="CP099837">
    <property type="protein sequence ID" value="USY20452.1"/>
    <property type="molecule type" value="Genomic_DNA"/>
</dbReference>
<evidence type="ECO:0000256" key="2">
    <source>
        <dbReference type="ARBA" id="ARBA00022908"/>
    </source>
</evidence>
<reference evidence="8" key="1">
    <citation type="submission" date="2022-06" db="EMBL/GenBank/DDBJ databases">
        <authorList>
            <person name="Ping M."/>
        </authorList>
    </citation>
    <scope>NUCLEOTIDE SEQUENCE</scope>
    <source>
        <strain evidence="8">JCM11759T</strain>
    </source>
</reference>
<evidence type="ECO:0000259" key="6">
    <source>
        <dbReference type="PROSITE" id="PS51898"/>
    </source>
</evidence>
<dbReference type="InterPro" id="IPR010998">
    <property type="entry name" value="Integrase_recombinase_N"/>
</dbReference>
<evidence type="ECO:0000313" key="9">
    <source>
        <dbReference type="Proteomes" id="UP001055940"/>
    </source>
</evidence>
<evidence type="ECO:0000259" key="7">
    <source>
        <dbReference type="PROSITE" id="PS51900"/>
    </source>
</evidence>
<dbReference type="InterPro" id="IPR044068">
    <property type="entry name" value="CB"/>
</dbReference>
<feature type="domain" description="Tyr recombinase" evidence="6">
    <location>
        <begin position="196"/>
        <end position="383"/>
    </location>
</feature>
<dbReference type="InterPro" id="IPR011010">
    <property type="entry name" value="DNA_brk_join_enz"/>
</dbReference>
<accession>A0ABY5D8V9</accession>
<comment type="similarity">
    <text evidence="1">Belongs to the 'phage' integrase family.</text>
</comment>
<dbReference type="Pfam" id="PF14659">
    <property type="entry name" value="Phage_int_SAM_3"/>
    <property type="match status" value="1"/>
</dbReference>
<dbReference type="PANTHER" id="PTHR30349">
    <property type="entry name" value="PHAGE INTEGRASE-RELATED"/>
    <property type="match status" value="1"/>
</dbReference>
<dbReference type="InterPro" id="IPR050090">
    <property type="entry name" value="Tyrosine_recombinase_XerCD"/>
</dbReference>
<dbReference type="Pfam" id="PF00589">
    <property type="entry name" value="Phage_integrase"/>
    <property type="match status" value="1"/>
</dbReference>
<organism evidence="8 9">
    <name type="scientific">Nocardiopsis exhalans</name>
    <dbReference type="NCBI Taxonomy" id="163604"/>
    <lineage>
        <taxon>Bacteria</taxon>
        <taxon>Bacillati</taxon>
        <taxon>Actinomycetota</taxon>
        <taxon>Actinomycetes</taxon>
        <taxon>Streptosporangiales</taxon>
        <taxon>Nocardiopsidaceae</taxon>
        <taxon>Nocardiopsis</taxon>
    </lineage>
</organism>
<gene>
    <name evidence="8" type="ORF">NE857_01970</name>
</gene>
<proteinExistence type="inferred from homology"/>
<dbReference type="Gene3D" id="1.10.443.10">
    <property type="entry name" value="Intergrase catalytic core"/>
    <property type="match status" value="1"/>
</dbReference>
<dbReference type="Proteomes" id="UP001055940">
    <property type="component" value="Chromosome"/>
</dbReference>
<evidence type="ECO:0000313" key="8">
    <source>
        <dbReference type="EMBL" id="USY20452.1"/>
    </source>
</evidence>
<dbReference type="InterPro" id="IPR002104">
    <property type="entry name" value="Integrase_catalytic"/>
</dbReference>
<keyword evidence="4" id="KW-0233">DNA recombination</keyword>
<evidence type="ECO:0000256" key="4">
    <source>
        <dbReference type="ARBA" id="ARBA00023172"/>
    </source>
</evidence>
<dbReference type="Gene3D" id="1.10.150.130">
    <property type="match status" value="1"/>
</dbReference>
<evidence type="ECO:0000256" key="1">
    <source>
        <dbReference type="ARBA" id="ARBA00008857"/>
    </source>
</evidence>
<dbReference type="PROSITE" id="PS51898">
    <property type="entry name" value="TYR_RECOMBINASE"/>
    <property type="match status" value="1"/>
</dbReference>
<dbReference type="InterPro" id="IPR013762">
    <property type="entry name" value="Integrase-like_cat_sf"/>
</dbReference>
<name>A0ABY5D8V9_9ACTN</name>
<evidence type="ECO:0000256" key="5">
    <source>
        <dbReference type="PROSITE-ProRule" id="PRU01248"/>
    </source>
</evidence>
<protein>
    <submittedName>
        <fullName evidence="8">Site-specific integrase</fullName>
    </submittedName>
</protein>
<feature type="domain" description="Core-binding (CB)" evidence="7">
    <location>
        <begin position="42"/>
        <end position="154"/>
    </location>
</feature>
<keyword evidence="9" id="KW-1185">Reference proteome</keyword>
<dbReference type="RefSeq" id="WP_254419518.1">
    <property type="nucleotide sequence ID" value="NZ_BAAAJB010000029.1"/>
</dbReference>